<organism evidence="1 2">
    <name type="scientific">Naganishia friedmannii</name>
    <dbReference type="NCBI Taxonomy" id="89922"/>
    <lineage>
        <taxon>Eukaryota</taxon>
        <taxon>Fungi</taxon>
        <taxon>Dikarya</taxon>
        <taxon>Basidiomycota</taxon>
        <taxon>Agaricomycotina</taxon>
        <taxon>Tremellomycetes</taxon>
        <taxon>Filobasidiales</taxon>
        <taxon>Filobasidiaceae</taxon>
        <taxon>Naganishia</taxon>
    </lineage>
</organism>
<evidence type="ECO:0000313" key="1">
    <source>
        <dbReference type="EMBL" id="KAJ9091428.1"/>
    </source>
</evidence>
<comment type="caution">
    <text evidence="1">The sequence shown here is derived from an EMBL/GenBank/DDBJ whole genome shotgun (WGS) entry which is preliminary data.</text>
</comment>
<keyword evidence="2" id="KW-1185">Reference proteome</keyword>
<dbReference type="Proteomes" id="UP001227268">
    <property type="component" value="Unassembled WGS sequence"/>
</dbReference>
<name>A0ACC2UX57_9TREE</name>
<dbReference type="EMBL" id="JASBWT010000053">
    <property type="protein sequence ID" value="KAJ9091428.1"/>
    <property type="molecule type" value="Genomic_DNA"/>
</dbReference>
<evidence type="ECO:0000313" key="2">
    <source>
        <dbReference type="Proteomes" id="UP001227268"/>
    </source>
</evidence>
<gene>
    <name evidence="1" type="ORF">QFC21_007218</name>
</gene>
<proteinExistence type="predicted"/>
<accession>A0ACC2UX57</accession>
<reference evidence="1" key="1">
    <citation type="submission" date="2023-04" db="EMBL/GenBank/DDBJ databases">
        <title>Draft Genome sequencing of Naganishia species isolated from polar environments using Oxford Nanopore Technology.</title>
        <authorList>
            <person name="Leo P."/>
            <person name="Venkateswaran K."/>
        </authorList>
    </citation>
    <scope>NUCLEOTIDE SEQUENCE</scope>
    <source>
        <strain evidence="1">MNA-CCFEE 5423</strain>
    </source>
</reference>
<sequence length="630" mass="69417">MLTASSDRSSGLTSGSPPTSLKETSDFSTASGARSLVTVMGSESFGPTFSHDRLGRDYIILYRSLKDQTITGGFAVSPYLQEFPLAVMSVRFAAVKIVMLGELRTAVFPRGKNLIFDVQSNTADKEEGETFEAVFLNPLKKHVGLERVIDAIGLADKQESKTHILKFIESISSAVWTAFQKHRTLKPEPVLAEGPLDCEFSIISRPQSESTYIVSGMQVSDSGRHSQKTTTADRDSSIGNTTAMKPTSIRKSSASTRGFVAVAKQEILHVPQQCNNIQNQQEEPCHVLSIHWCGLDWIIVPKSVNIKGHTLVQNLAVSPRISSRKNKSGNLVYTVMTIQVTAISLNVTIANDSVPASFVASRVNLLSKTASTEDRTDFDEISFSGDNKEETKKFDEVMQVLGLLGNEDGRASWQSNGSLKSSLGICLRSFCAMQGLAEKFVTNLIRSQANHIGHTRTLTILAAYIGRLAYPPARNVSPGYYDGSLQERDSRSSSPEAAKRNVTYQAIDMNFTKEGLGRVRIEEGEWMICVGQRDLSELSIRLQRDQDVWWSETDIGTGTEDLVTSLDGWLSHVDNAFPWRENSLPDAETVKRGCLLLFADFSTVGDGKHEWTWKAADNDDGGEWAHVAWE</sequence>
<protein>
    <submittedName>
        <fullName evidence="1">Uncharacterized protein</fullName>
    </submittedName>
</protein>